<dbReference type="AlphaFoldDB" id="A0A6S6P3G6"/>
<dbReference type="RefSeq" id="WP_185292301.1">
    <property type="nucleotide sequence ID" value="NZ_AP023287.1"/>
</dbReference>
<dbReference type="InterPro" id="IPR023606">
    <property type="entry name" value="CoA-Trfase_III_dom_1_sf"/>
</dbReference>
<evidence type="ECO:0000313" key="3">
    <source>
        <dbReference type="Proteomes" id="UP000515734"/>
    </source>
</evidence>
<dbReference type="InterPro" id="IPR050483">
    <property type="entry name" value="CoA-transferase_III_domain"/>
</dbReference>
<sequence>MGTPPLDGFRVVDLSTGIAGAYCTKLFADGGAEVVKVEPPEGDPLRRWSASGADTGGDGALFAYLACSKRSVVADPSDASDIAFVDDLLASADAVVWSRGSVVADHPDFAPAAIHRRHPGLIVTAITPFGLDGPWTDRPATEFTLQAWSGGIVGLGRGAPDRAPVYVGGQIGEYLAGAYASAATLTGRRRGVGELIDLSMLETQILGLTYYPVTYHRMLGRPWRDARKLTVPGIARAKDGLVDIGCGTAQQWFDLCAMTGHDDWIDEDSPLSITEQANEKAGELYAWVADQTVDEIRDLASAFRIPNAPVANGRNITALDHYVARGSFLTNPRDRFTQPGPPYRLDPAVLRAPQPAPRLGEHTALYRRNEQTGQKSPHFGAQTSVSAQPGELGLPFEGLRVLDLTTFWAGPSCTHILALLGAEVIHVESTRRPDGTRLIAGIPASEPQWWERSPIFSGLNTNKLGLTLDLHTSRGRELLNRLIATSDVVAENFTPRVLDHLGLDFAAVQSLRPDAIMLRMPGFGLDGPWRDNPAFAYVIEAAAGISWLTGYPDRNPYEPYSVGDPNAGIHALNGLLLALEHRRRTGEGVLVEAAMVDAALNVAAEQVIEYSAYGALLQRAGNLGPTAAPQNLYLSSDIDEFGRADSWVAIAVATDTQWTTLCDAIGATDWAADPALATHDGRRAAHARIDERLGQWCAQRRADDIVECLWPAGVPVAKVMQPHRQTELPQLAHRGFFEDVEHPVNPATPHSSLPFRLSNGPRRFHRRPAPLLGEHTEELLAELGLSADEIAGLAADKVIGHTV</sequence>
<dbReference type="InterPro" id="IPR003673">
    <property type="entry name" value="CoA-Trfase_fam_III"/>
</dbReference>
<name>A0A6S6P3G6_9MYCO</name>
<organism evidence="2 3">
    <name type="scientific">Mycolicibacterium litorale</name>
    <dbReference type="NCBI Taxonomy" id="758802"/>
    <lineage>
        <taxon>Bacteria</taxon>
        <taxon>Bacillati</taxon>
        <taxon>Actinomycetota</taxon>
        <taxon>Actinomycetes</taxon>
        <taxon>Mycobacteriales</taxon>
        <taxon>Mycobacteriaceae</taxon>
        <taxon>Mycolicibacterium</taxon>
    </lineage>
</organism>
<protein>
    <submittedName>
        <fullName evidence="2">CoA transferase</fullName>
    </submittedName>
</protein>
<keyword evidence="1 2" id="KW-0808">Transferase</keyword>
<gene>
    <name evidence="2" type="ORF">NIIDNTM18_36610</name>
</gene>
<dbReference type="Pfam" id="PF02515">
    <property type="entry name" value="CoA_transf_3"/>
    <property type="match status" value="2"/>
</dbReference>
<dbReference type="EMBL" id="AP023287">
    <property type="protein sequence ID" value="BCI54383.1"/>
    <property type="molecule type" value="Genomic_DNA"/>
</dbReference>
<evidence type="ECO:0000313" key="2">
    <source>
        <dbReference type="EMBL" id="BCI54383.1"/>
    </source>
</evidence>
<dbReference type="PANTHER" id="PTHR48207:SF3">
    <property type="entry name" value="SUCCINATE--HYDROXYMETHYLGLUTARATE COA-TRANSFERASE"/>
    <property type="match status" value="1"/>
</dbReference>
<dbReference type="Gene3D" id="3.40.50.10540">
    <property type="entry name" value="Crotonobetainyl-coa:carnitine coa-transferase, domain 1"/>
    <property type="match status" value="2"/>
</dbReference>
<proteinExistence type="predicted"/>
<evidence type="ECO:0000256" key="1">
    <source>
        <dbReference type="ARBA" id="ARBA00022679"/>
    </source>
</evidence>
<accession>A0A6S6P3G6</accession>
<dbReference type="GO" id="GO:0008410">
    <property type="term" value="F:CoA-transferase activity"/>
    <property type="evidence" value="ECO:0007669"/>
    <property type="project" value="TreeGrafter"/>
</dbReference>
<dbReference type="Gene3D" id="3.30.1540.10">
    <property type="entry name" value="formyl-coa transferase, domain 3"/>
    <property type="match status" value="2"/>
</dbReference>
<reference evidence="2 3" key="1">
    <citation type="submission" date="2020-07" db="EMBL/GenBank/DDBJ databases">
        <title>Complete genome sequence of Mycolicibacterium litorale like strain isolated from cardiac implantable electronic device infection.</title>
        <authorList>
            <person name="Fukano H."/>
            <person name="Miyama H."/>
            <person name="Hoshino Y."/>
        </authorList>
    </citation>
    <scope>NUCLEOTIDE SEQUENCE [LARGE SCALE GENOMIC DNA]</scope>
    <source>
        <strain evidence="2 3">NIIDNTM18</strain>
    </source>
</reference>
<dbReference type="Proteomes" id="UP000515734">
    <property type="component" value="Chromosome"/>
</dbReference>
<dbReference type="SUPFAM" id="SSF89796">
    <property type="entry name" value="CoA-transferase family III (CaiB/BaiF)"/>
    <property type="match status" value="2"/>
</dbReference>
<dbReference type="PANTHER" id="PTHR48207">
    <property type="entry name" value="SUCCINATE--HYDROXYMETHYLGLUTARATE COA-TRANSFERASE"/>
    <property type="match status" value="1"/>
</dbReference>
<dbReference type="InterPro" id="IPR044855">
    <property type="entry name" value="CoA-Trfase_III_dom3_sf"/>
</dbReference>